<evidence type="ECO:0000256" key="1">
    <source>
        <dbReference type="SAM" id="SignalP"/>
    </source>
</evidence>
<keyword evidence="1" id="KW-0732">Signal</keyword>
<dbReference type="STRING" id="1232681.ADIS_0241"/>
<evidence type="ECO:0000313" key="3">
    <source>
        <dbReference type="Proteomes" id="UP000013909"/>
    </source>
</evidence>
<accession>R7ZYQ8</accession>
<dbReference type="AlphaFoldDB" id="R7ZYQ8"/>
<sequence length="350" mass="38793">MQKIATSLILLLLLACAPPQAEQKEPFLNKPIKIILDTDMGSDCDDAGAFAVLHRYADLGRAEIIGCIYSSGKVPFGAGIVDAINRYYGRPDIPIGAYYGTDVGDPVDKMTAEKLARDTAAFNNRIIYNTDAEEQTRLNRRLLAGSEDHSITYVTIGHTKGLYDLMVSAPDEVSSLSGYELVSQKIDRWIAMGGVNVANPSQEFFQDWNLFRNGSAEYSAYLIANFPRPAYFSDGGSQVMTGKSLVQAPSGSIVRTVYRDWLWNMSKHTLADQRPSWDLIAVYFAVEGLGEFLKDSGNGQMEVDLERGVRWLADDQVKDRTLIQQREGTDELFADYLNGLLGADPSHHQE</sequence>
<protein>
    <submittedName>
        <fullName evidence="2">Putative nucleoside hydrolase</fullName>
    </submittedName>
</protein>
<dbReference type="RefSeq" id="WP_010852393.1">
    <property type="nucleotide sequence ID" value="NZ_AQHR01000010.1"/>
</dbReference>
<dbReference type="Proteomes" id="UP000013909">
    <property type="component" value="Unassembled WGS sequence"/>
</dbReference>
<dbReference type="OrthoDB" id="128573at2"/>
<dbReference type="PANTHER" id="PTHR43264:SF1">
    <property type="entry name" value="INOSINE_URIDINE-PREFERRING NUCLEOSIDE HYDROLASE DOMAIN-CONTAINING PROTEIN"/>
    <property type="match status" value="1"/>
</dbReference>
<dbReference type="Gene3D" id="3.90.245.10">
    <property type="entry name" value="Ribonucleoside hydrolase-like"/>
    <property type="match status" value="1"/>
</dbReference>
<name>R7ZYQ8_9BACT</name>
<dbReference type="PATRIC" id="fig|1288963.3.peg.239"/>
<dbReference type="EMBL" id="AQHR01000010">
    <property type="protein sequence ID" value="EON79236.1"/>
    <property type="molecule type" value="Genomic_DNA"/>
</dbReference>
<reference evidence="2 3" key="1">
    <citation type="submission" date="2013-02" db="EMBL/GenBank/DDBJ databases">
        <title>A novel strain isolated from Lonar lake, Maharashtra, India.</title>
        <authorList>
            <person name="Singh A."/>
        </authorList>
    </citation>
    <scope>NUCLEOTIDE SEQUENCE [LARGE SCALE GENOMIC DNA]</scope>
    <source>
        <strain evidence="2 3">AK24</strain>
    </source>
</reference>
<comment type="caution">
    <text evidence="2">The sequence shown here is derived from an EMBL/GenBank/DDBJ whole genome shotgun (WGS) entry which is preliminary data.</text>
</comment>
<proteinExistence type="predicted"/>
<gene>
    <name evidence="2" type="ORF">ADIS_0241</name>
</gene>
<evidence type="ECO:0000313" key="2">
    <source>
        <dbReference type="EMBL" id="EON79236.1"/>
    </source>
</evidence>
<feature type="chain" id="PRO_5004451220" evidence="1">
    <location>
        <begin position="22"/>
        <end position="350"/>
    </location>
</feature>
<dbReference type="PROSITE" id="PS51257">
    <property type="entry name" value="PROKAR_LIPOPROTEIN"/>
    <property type="match status" value="1"/>
</dbReference>
<feature type="signal peptide" evidence="1">
    <location>
        <begin position="1"/>
        <end position="21"/>
    </location>
</feature>
<dbReference type="GO" id="GO:0016799">
    <property type="term" value="F:hydrolase activity, hydrolyzing N-glycosyl compounds"/>
    <property type="evidence" value="ECO:0007669"/>
    <property type="project" value="InterPro"/>
</dbReference>
<dbReference type="SUPFAM" id="SSF53590">
    <property type="entry name" value="Nucleoside hydrolase"/>
    <property type="match status" value="1"/>
</dbReference>
<dbReference type="PANTHER" id="PTHR43264">
    <property type="match status" value="1"/>
</dbReference>
<dbReference type="InterPro" id="IPR036452">
    <property type="entry name" value="Ribo_hydro-like"/>
</dbReference>
<organism evidence="2 3">
    <name type="scientific">Lunatimonas lonarensis</name>
    <dbReference type="NCBI Taxonomy" id="1232681"/>
    <lineage>
        <taxon>Bacteria</taxon>
        <taxon>Pseudomonadati</taxon>
        <taxon>Bacteroidota</taxon>
        <taxon>Cytophagia</taxon>
        <taxon>Cytophagales</taxon>
        <taxon>Cyclobacteriaceae</taxon>
    </lineage>
</organism>
<keyword evidence="3" id="KW-1185">Reference proteome</keyword>
<keyword evidence="2" id="KW-0378">Hydrolase</keyword>